<dbReference type="InterPro" id="IPR036869">
    <property type="entry name" value="J_dom_sf"/>
</dbReference>
<name>A0A9D1ES68_9FIRM</name>
<dbReference type="SMART" id="SM00271">
    <property type="entry name" value="DnaJ"/>
    <property type="match status" value="1"/>
</dbReference>
<evidence type="ECO:0000256" key="1">
    <source>
        <dbReference type="ARBA" id="ARBA00022705"/>
    </source>
</evidence>
<dbReference type="CDD" id="cd06257">
    <property type="entry name" value="DnaJ"/>
    <property type="match status" value="1"/>
</dbReference>
<dbReference type="Proteomes" id="UP000823935">
    <property type="component" value="Unassembled WGS sequence"/>
</dbReference>
<dbReference type="AlphaFoldDB" id="A0A9D1ES68"/>
<organism evidence="4 5">
    <name type="scientific">Candidatus Limivivens intestinipullorum</name>
    <dbReference type="NCBI Taxonomy" id="2840858"/>
    <lineage>
        <taxon>Bacteria</taxon>
        <taxon>Bacillati</taxon>
        <taxon>Bacillota</taxon>
        <taxon>Clostridia</taxon>
        <taxon>Lachnospirales</taxon>
        <taxon>Lachnospiraceae</taxon>
        <taxon>Lachnospiraceae incertae sedis</taxon>
        <taxon>Candidatus Limivivens</taxon>
    </lineage>
</organism>
<dbReference type="SUPFAM" id="SSF46565">
    <property type="entry name" value="Chaperone J-domain"/>
    <property type="match status" value="1"/>
</dbReference>
<dbReference type="InterPro" id="IPR001623">
    <property type="entry name" value="DnaJ_domain"/>
</dbReference>
<protein>
    <submittedName>
        <fullName evidence="4">DnaJ domain-containing protein</fullName>
    </submittedName>
</protein>
<dbReference type="EMBL" id="DVIQ01000033">
    <property type="protein sequence ID" value="HIS31287.1"/>
    <property type="molecule type" value="Genomic_DNA"/>
</dbReference>
<feature type="compositionally biased region" description="Basic and acidic residues" evidence="2">
    <location>
        <begin position="64"/>
        <end position="76"/>
    </location>
</feature>
<dbReference type="PANTHER" id="PTHR24074">
    <property type="entry name" value="CO-CHAPERONE PROTEIN DJLA"/>
    <property type="match status" value="1"/>
</dbReference>
<evidence type="ECO:0000256" key="2">
    <source>
        <dbReference type="SAM" id="MobiDB-lite"/>
    </source>
</evidence>
<sequence>MTEREAYRVLGIPPGVPKDQIKKRYRKLMLQLHPDALAASGEFDLSLAQKITLAYSVLKKSMEAENPDASRPDKSPAAKKSRPAWDAPLNPYAYREREILHYAEAFDGSVLGSFCVARGKYLWKTEEDFPLFLQSVYRCGKELLDEIDAALGRKKAPAIRQTLQAELTYLLAQQFIDGPALLEELAQKDPGAPEENPVYVLPAMLENAGYRIKPAAGERLLPSSLRKHRLYLKTQAGEEAGYLSFPDDRLYYVVIPLFEQRRVQVRVQADGPAVSRAGNPAGACQRLRLWMRFSPENRVRMPENLNLRIEALLKRYR</sequence>
<dbReference type="PROSITE" id="PS50076">
    <property type="entry name" value="DNAJ_2"/>
    <property type="match status" value="1"/>
</dbReference>
<accession>A0A9D1ES68</accession>
<feature type="region of interest" description="Disordered" evidence="2">
    <location>
        <begin position="64"/>
        <end position="83"/>
    </location>
</feature>
<dbReference type="PRINTS" id="PR00625">
    <property type="entry name" value="JDOMAIN"/>
</dbReference>
<evidence type="ECO:0000313" key="5">
    <source>
        <dbReference type="Proteomes" id="UP000823935"/>
    </source>
</evidence>
<proteinExistence type="predicted"/>
<dbReference type="Gene3D" id="1.10.287.110">
    <property type="entry name" value="DnaJ domain"/>
    <property type="match status" value="1"/>
</dbReference>
<comment type="caution">
    <text evidence="4">The sequence shown here is derived from an EMBL/GenBank/DDBJ whole genome shotgun (WGS) entry which is preliminary data.</text>
</comment>
<evidence type="ECO:0000313" key="4">
    <source>
        <dbReference type="EMBL" id="HIS31287.1"/>
    </source>
</evidence>
<keyword evidence="1" id="KW-0235">DNA replication</keyword>
<evidence type="ECO:0000259" key="3">
    <source>
        <dbReference type="PROSITE" id="PS50076"/>
    </source>
</evidence>
<gene>
    <name evidence="4" type="ORF">IAB44_07040</name>
</gene>
<reference evidence="4" key="1">
    <citation type="submission" date="2020-10" db="EMBL/GenBank/DDBJ databases">
        <authorList>
            <person name="Gilroy R."/>
        </authorList>
    </citation>
    <scope>NUCLEOTIDE SEQUENCE</scope>
    <source>
        <strain evidence="4">CHK190-19873</strain>
    </source>
</reference>
<dbReference type="InterPro" id="IPR050817">
    <property type="entry name" value="DjlA_DnaK_co-chaperone"/>
</dbReference>
<dbReference type="Pfam" id="PF00226">
    <property type="entry name" value="DnaJ"/>
    <property type="match status" value="1"/>
</dbReference>
<reference evidence="4" key="2">
    <citation type="journal article" date="2021" name="PeerJ">
        <title>Extensive microbial diversity within the chicken gut microbiome revealed by metagenomics and culture.</title>
        <authorList>
            <person name="Gilroy R."/>
            <person name="Ravi A."/>
            <person name="Getino M."/>
            <person name="Pursley I."/>
            <person name="Horton D.L."/>
            <person name="Alikhan N.F."/>
            <person name="Baker D."/>
            <person name="Gharbi K."/>
            <person name="Hall N."/>
            <person name="Watson M."/>
            <person name="Adriaenssens E.M."/>
            <person name="Foster-Nyarko E."/>
            <person name="Jarju S."/>
            <person name="Secka A."/>
            <person name="Antonio M."/>
            <person name="Oren A."/>
            <person name="Chaudhuri R.R."/>
            <person name="La Ragione R."/>
            <person name="Hildebrand F."/>
            <person name="Pallen M.J."/>
        </authorList>
    </citation>
    <scope>NUCLEOTIDE SEQUENCE</scope>
    <source>
        <strain evidence="4">CHK190-19873</strain>
    </source>
</reference>
<feature type="domain" description="J" evidence="3">
    <location>
        <begin position="5"/>
        <end position="63"/>
    </location>
</feature>
<dbReference type="GO" id="GO:0006260">
    <property type="term" value="P:DNA replication"/>
    <property type="evidence" value="ECO:0007669"/>
    <property type="project" value="UniProtKB-KW"/>
</dbReference>